<keyword evidence="1" id="KW-0812">Transmembrane</keyword>
<comment type="caution">
    <text evidence="2">The sequence shown here is derived from an EMBL/GenBank/DDBJ whole genome shotgun (WGS) entry which is preliminary data.</text>
</comment>
<evidence type="ECO:0008006" key="4">
    <source>
        <dbReference type="Google" id="ProtNLM"/>
    </source>
</evidence>
<keyword evidence="3" id="KW-1185">Reference proteome</keyword>
<feature type="transmembrane region" description="Helical" evidence="1">
    <location>
        <begin position="344"/>
        <end position="362"/>
    </location>
</feature>
<dbReference type="PANTHER" id="PTHR37814:SF1">
    <property type="entry name" value="MEMBRANE PROTEIN"/>
    <property type="match status" value="1"/>
</dbReference>
<keyword evidence="1" id="KW-1133">Transmembrane helix</keyword>
<feature type="transmembrane region" description="Helical" evidence="1">
    <location>
        <begin position="239"/>
        <end position="262"/>
    </location>
</feature>
<name>A0ABV8XUR9_9MICC</name>
<protein>
    <recommendedName>
        <fullName evidence="4">Membrane protein YkvI</fullName>
    </recommendedName>
</protein>
<gene>
    <name evidence="2" type="ORF">ACFO0K_06575</name>
</gene>
<evidence type="ECO:0000256" key="1">
    <source>
        <dbReference type="SAM" id="Phobius"/>
    </source>
</evidence>
<feature type="transmembrane region" description="Helical" evidence="1">
    <location>
        <begin position="97"/>
        <end position="125"/>
    </location>
</feature>
<keyword evidence="1" id="KW-0472">Membrane</keyword>
<feature type="transmembrane region" description="Helical" evidence="1">
    <location>
        <begin position="51"/>
        <end position="76"/>
    </location>
</feature>
<sequence>MAQTTPTSTYLATGERTSALRVLTYAGAIIAFLIGSGFATGQEILQYFTSYGYWGIFGTGLLVLVLITYVCVEFFVVGQAKKFDRPSRIFQYYCGRYLGTFFDYFSILFVFLSFTVMVAGAGAVFQEQYGLSRYVGGIGLAAVVGITVWFGLKSLVDVIGKVGPLIVVIAIALGILGIVRNPEGIADGVALLPGLELTQASTNWFMAGLSYVGFCMLWLAAFLTALGKTARSRREAASGGVAGGVVFSVACVIVGLGLLANLEAVAGTQIPMLVLAADAAPWLAAGFAVIILTGIYTTAVPLLWTVSSRFFADTTGSYKFLTLGLAALGTVIGLVLPFDQMVNIVYVINGYVGILLLALMIMKTVTRTVRRAEL</sequence>
<dbReference type="RefSeq" id="WP_344228566.1">
    <property type="nucleotide sequence ID" value="NZ_BAAALH010000002.1"/>
</dbReference>
<dbReference type="InterPro" id="IPR038728">
    <property type="entry name" value="YkvI-like"/>
</dbReference>
<dbReference type="PANTHER" id="PTHR37814">
    <property type="entry name" value="CONSERVED MEMBRANE PROTEIN"/>
    <property type="match status" value="1"/>
</dbReference>
<proteinExistence type="predicted"/>
<feature type="transmembrane region" description="Helical" evidence="1">
    <location>
        <begin position="131"/>
        <end position="150"/>
    </location>
</feature>
<feature type="transmembrane region" description="Helical" evidence="1">
    <location>
        <begin position="162"/>
        <end position="179"/>
    </location>
</feature>
<dbReference type="Proteomes" id="UP001595965">
    <property type="component" value="Unassembled WGS sequence"/>
</dbReference>
<feature type="transmembrane region" description="Helical" evidence="1">
    <location>
        <begin position="318"/>
        <end position="338"/>
    </location>
</feature>
<feature type="transmembrane region" description="Helical" evidence="1">
    <location>
        <begin position="20"/>
        <end position="39"/>
    </location>
</feature>
<dbReference type="EMBL" id="JBHSEN010000001">
    <property type="protein sequence ID" value="MFC4429339.1"/>
    <property type="molecule type" value="Genomic_DNA"/>
</dbReference>
<evidence type="ECO:0000313" key="3">
    <source>
        <dbReference type="Proteomes" id="UP001595965"/>
    </source>
</evidence>
<feature type="transmembrane region" description="Helical" evidence="1">
    <location>
        <begin position="204"/>
        <end position="227"/>
    </location>
</feature>
<accession>A0ABV8XUR9</accession>
<feature type="transmembrane region" description="Helical" evidence="1">
    <location>
        <begin position="282"/>
        <end position="306"/>
    </location>
</feature>
<organism evidence="2 3">
    <name type="scientific">Citricoccus alkalitolerans</name>
    <dbReference type="NCBI Taxonomy" id="246603"/>
    <lineage>
        <taxon>Bacteria</taxon>
        <taxon>Bacillati</taxon>
        <taxon>Actinomycetota</taxon>
        <taxon>Actinomycetes</taxon>
        <taxon>Micrococcales</taxon>
        <taxon>Micrococcaceae</taxon>
        <taxon>Citricoccus</taxon>
    </lineage>
</organism>
<evidence type="ECO:0000313" key="2">
    <source>
        <dbReference type="EMBL" id="MFC4429339.1"/>
    </source>
</evidence>
<reference evidence="3" key="1">
    <citation type="journal article" date="2019" name="Int. J. Syst. Evol. Microbiol.">
        <title>The Global Catalogue of Microorganisms (GCM) 10K type strain sequencing project: providing services to taxonomists for standard genome sequencing and annotation.</title>
        <authorList>
            <consortium name="The Broad Institute Genomics Platform"/>
            <consortium name="The Broad Institute Genome Sequencing Center for Infectious Disease"/>
            <person name="Wu L."/>
            <person name="Ma J."/>
        </authorList>
    </citation>
    <scope>NUCLEOTIDE SEQUENCE [LARGE SCALE GENOMIC DNA]</scope>
    <source>
        <strain evidence="3">CGMCC 1.12125</strain>
    </source>
</reference>